<evidence type="ECO:0000256" key="3">
    <source>
        <dbReference type="ARBA" id="ARBA00022692"/>
    </source>
</evidence>
<sequence length="613" mass="71310">MIHNAPFFKINIFLILGILFSSLFEKQLIGNTYLIVLTLLFFVLIAFLQWKNTPTVLTTALLCTSVFLIGFSTFQFQKTNNILPKHKGVYLEITKVLSEKEKVKRYLTKVISIADEGLQSTNAKALLTFFGKEKLSPHSIVFVPTSLHSISKNQFPFMYDYSDYLLNKDIHFKVSTNTLEIIENVSYSFTFRDMIQKRIEQIFPSALYGISASLLIGDKSYLQKDEYQLFQQTGNMHLLALSGMHVGIIVLILDLIFFWRKYLNIRTARKLQLFYLPLLWFYASVAGFTPSILRAVSMFSILIIGKALYQKVNLLNLLCFISFCFLGYDPFLLFDIGFILSFTAVLFISVFPYWKEVGKLPYWKKAILSIIIVSILAQLGTISFTAYFFQYIPAYSLFSSILSGFFTSFMMYTGLMILVLDALQIPLDWLICSYEFLYFLFQKWLYLFKELPQLPLVNIGATTAFLLCITIYIKLNNRKLIGLPIVLMLITLTVQYITTYHQHQKTLYCYATKTPAFSFIDQSHIYSFLLRDSVNAQFEYETVIKKHQALFPYQETHFINMNQNKEVMEIQLNDGLIFQYLKPHFILSKKDSTLLKINHLQLKNQQTRIYPLY</sequence>
<dbReference type="Proteomes" id="UP000576082">
    <property type="component" value="Unassembled WGS sequence"/>
</dbReference>
<dbReference type="EMBL" id="JABANE010000044">
    <property type="protein sequence ID" value="NME69595.1"/>
    <property type="molecule type" value="Genomic_DNA"/>
</dbReference>
<evidence type="ECO:0000259" key="7">
    <source>
        <dbReference type="Pfam" id="PF03772"/>
    </source>
</evidence>
<evidence type="ECO:0000256" key="1">
    <source>
        <dbReference type="ARBA" id="ARBA00004651"/>
    </source>
</evidence>
<keyword evidence="4 6" id="KW-1133">Transmembrane helix</keyword>
<feature type="transmembrane region" description="Helical" evidence="6">
    <location>
        <begin position="454"/>
        <end position="473"/>
    </location>
</feature>
<keyword evidence="3 6" id="KW-0812">Transmembrane</keyword>
<comment type="subcellular location">
    <subcellularLocation>
        <location evidence="1">Cell membrane</location>
        <topology evidence="1">Multi-pass membrane protein</topology>
    </subcellularLocation>
</comment>
<evidence type="ECO:0000256" key="5">
    <source>
        <dbReference type="ARBA" id="ARBA00023136"/>
    </source>
</evidence>
<feature type="domain" description="DUF4131" evidence="8">
    <location>
        <begin position="33"/>
        <end position="178"/>
    </location>
</feature>
<feature type="transmembrane region" description="Helical" evidence="6">
    <location>
        <begin position="427"/>
        <end position="448"/>
    </location>
</feature>
<keyword evidence="2" id="KW-1003">Cell membrane</keyword>
<evidence type="ECO:0000256" key="6">
    <source>
        <dbReference type="SAM" id="Phobius"/>
    </source>
</evidence>
<feature type="transmembrane region" description="Helical" evidence="6">
    <location>
        <begin position="279"/>
        <end position="305"/>
    </location>
</feature>
<feature type="transmembrane region" description="Helical" evidence="6">
    <location>
        <begin position="31"/>
        <end position="50"/>
    </location>
</feature>
<dbReference type="NCBIfam" id="TIGR00360">
    <property type="entry name" value="ComEC_N-term"/>
    <property type="match status" value="1"/>
</dbReference>
<reference evidence="9 10" key="1">
    <citation type="submission" date="2020-04" db="EMBL/GenBank/DDBJ databases">
        <title>Flammeovirga sp. SR4, a novel species isolated from seawater.</title>
        <authorList>
            <person name="Wang X."/>
        </authorList>
    </citation>
    <scope>NUCLEOTIDE SEQUENCE [LARGE SCALE GENOMIC DNA]</scope>
    <source>
        <strain evidence="9 10">ATCC 23126</strain>
    </source>
</reference>
<evidence type="ECO:0000313" key="9">
    <source>
        <dbReference type="EMBL" id="NME69595.1"/>
    </source>
</evidence>
<feature type="transmembrane region" description="Helical" evidence="6">
    <location>
        <begin position="56"/>
        <end position="76"/>
    </location>
</feature>
<organism evidence="9 10">
    <name type="scientific">Flammeovirga aprica JL-4</name>
    <dbReference type="NCBI Taxonomy" id="694437"/>
    <lineage>
        <taxon>Bacteria</taxon>
        <taxon>Pseudomonadati</taxon>
        <taxon>Bacteroidota</taxon>
        <taxon>Cytophagia</taxon>
        <taxon>Cytophagales</taxon>
        <taxon>Flammeovirgaceae</taxon>
        <taxon>Flammeovirga</taxon>
    </lineage>
</organism>
<feature type="transmembrane region" description="Helical" evidence="6">
    <location>
        <begin position="480"/>
        <end position="498"/>
    </location>
</feature>
<feature type="transmembrane region" description="Helical" evidence="6">
    <location>
        <begin position="395"/>
        <end position="420"/>
    </location>
</feature>
<feature type="transmembrane region" description="Helical" evidence="6">
    <location>
        <begin position="334"/>
        <end position="354"/>
    </location>
</feature>
<dbReference type="Pfam" id="PF03772">
    <property type="entry name" value="Competence"/>
    <property type="match status" value="1"/>
</dbReference>
<dbReference type="RefSeq" id="WP_169657864.1">
    <property type="nucleotide sequence ID" value="NZ_JABANE010000044.1"/>
</dbReference>
<comment type="caution">
    <text evidence="9">The sequence shown here is derived from an EMBL/GenBank/DDBJ whole genome shotgun (WGS) entry which is preliminary data.</text>
</comment>
<dbReference type="PANTHER" id="PTHR30619:SF7">
    <property type="entry name" value="BETA-LACTAMASE DOMAIN PROTEIN"/>
    <property type="match status" value="1"/>
</dbReference>
<dbReference type="PANTHER" id="PTHR30619">
    <property type="entry name" value="DNA INTERNALIZATION/COMPETENCE PROTEIN COMEC/REC2"/>
    <property type="match status" value="1"/>
</dbReference>
<evidence type="ECO:0000256" key="4">
    <source>
        <dbReference type="ARBA" id="ARBA00022989"/>
    </source>
</evidence>
<dbReference type="AlphaFoldDB" id="A0A7X9XAF2"/>
<keyword evidence="10" id="KW-1185">Reference proteome</keyword>
<feature type="transmembrane region" description="Helical" evidence="6">
    <location>
        <begin position="6"/>
        <end position="24"/>
    </location>
</feature>
<keyword evidence="5 6" id="KW-0472">Membrane</keyword>
<protein>
    <submittedName>
        <fullName evidence="9">ComEC family competence protein</fullName>
    </submittedName>
</protein>
<dbReference type="GO" id="GO:0005886">
    <property type="term" value="C:plasma membrane"/>
    <property type="evidence" value="ECO:0007669"/>
    <property type="project" value="UniProtKB-SubCell"/>
</dbReference>
<dbReference type="InterPro" id="IPR052159">
    <property type="entry name" value="Competence_DNA_uptake"/>
</dbReference>
<feature type="transmembrane region" description="Helical" evidence="6">
    <location>
        <begin position="238"/>
        <end position="259"/>
    </location>
</feature>
<evidence type="ECO:0000313" key="10">
    <source>
        <dbReference type="Proteomes" id="UP000576082"/>
    </source>
</evidence>
<evidence type="ECO:0000256" key="2">
    <source>
        <dbReference type="ARBA" id="ARBA00022475"/>
    </source>
</evidence>
<evidence type="ECO:0000259" key="8">
    <source>
        <dbReference type="Pfam" id="PF13567"/>
    </source>
</evidence>
<accession>A0A7X9XAF2</accession>
<dbReference type="InterPro" id="IPR025405">
    <property type="entry name" value="DUF4131"/>
</dbReference>
<gene>
    <name evidence="9" type="ORF">HHU12_16575</name>
</gene>
<name>A0A7X9XAF2_9BACT</name>
<dbReference type="InterPro" id="IPR004477">
    <property type="entry name" value="ComEC_N"/>
</dbReference>
<dbReference type="Pfam" id="PF13567">
    <property type="entry name" value="DUF4131"/>
    <property type="match status" value="1"/>
</dbReference>
<proteinExistence type="predicted"/>
<feature type="transmembrane region" description="Helical" evidence="6">
    <location>
        <begin position="366"/>
        <end position="389"/>
    </location>
</feature>
<feature type="domain" description="ComEC/Rec2-related protein" evidence="7">
    <location>
        <begin position="214"/>
        <end position="473"/>
    </location>
</feature>